<proteinExistence type="predicted"/>
<reference evidence="8" key="1">
    <citation type="submission" date="2016-10" db="EMBL/GenBank/DDBJ databases">
        <authorList>
            <person name="Varghese N."/>
            <person name="Submissions S."/>
        </authorList>
    </citation>
    <scope>NUCLEOTIDE SEQUENCE [LARGE SCALE GENOMIC DNA]</scope>
    <source>
        <strain evidence="8">CGMCC 1.10223</strain>
    </source>
</reference>
<keyword evidence="4 7" id="KW-0238">DNA-binding</keyword>
<evidence type="ECO:0000256" key="3">
    <source>
        <dbReference type="ARBA" id="ARBA00023015"/>
    </source>
</evidence>
<protein>
    <submittedName>
        <fullName evidence="7">DNA-binding transcriptional regulator, MarR family</fullName>
    </submittedName>
</protein>
<evidence type="ECO:0000256" key="4">
    <source>
        <dbReference type="ARBA" id="ARBA00023125"/>
    </source>
</evidence>
<dbReference type="AlphaFoldDB" id="A0A1I2IGS9"/>
<evidence type="ECO:0000256" key="1">
    <source>
        <dbReference type="ARBA" id="ARBA00004496"/>
    </source>
</evidence>
<dbReference type="FunFam" id="1.10.10.10:FF:000163">
    <property type="entry name" value="MarR family transcriptional regulator"/>
    <property type="match status" value="1"/>
</dbReference>
<evidence type="ECO:0000256" key="2">
    <source>
        <dbReference type="ARBA" id="ARBA00022490"/>
    </source>
</evidence>
<dbReference type="EMBL" id="FONN01000036">
    <property type="protein sequence ID" value="SFF41444.1"/>
    <property type="molecule type" value="Genomic_DNA"/>
</dbReference>
<evidence type="ECO:0000256" key="5">
    <source>
        <dbReference type="ARBA" id="ARBA00023163"/>
    </source>
</evidence>
<dbReference type="SMART" id="SM00347">
    <property type="entry name" value="HTH_MARR"/>
    <property type="match status" value="1"/>
</dbReference>
<keyword evidence="5" id="KW-0804">Transcription</keyword>
<dbReference type="GO" id="GO:0005737">
    <property type="term" value="C:cytoplasm"/>
    <property type="evidence" value="ECO:0007669"/>
    <property type="project" value="UniProtKB-SubCell"/>
</dbReference>
<gene>
    <name evidence="7" type="ORF">SAMN04487969_1369</name>
</gene>
<dbReference type="InterPro" id="IPR000835">
    <property type="entry name" value="HTH_MarR-typ"/>
</dbReference>
<evidence type="ECO:0000259" key="6">
    <source>
        <dbReference type="PROSITE" id="PS50995"/>
    </source>
</evidence>
<organism evidence="7 8">
    <name type="scientific">Paenibacillus algorifonticola</name>
    <dbReference type="NCBI Taxonomy" id="684063"/>
    <lineage>
        <taxon>Bacteria</taxon>
        <taxon>Bacillati</taxon>
        <taxon>Bacillota</taxon>
        <taxon>Bacilli</taxon>
        <taxon>Bacillales</taxon>
        <taxon>Paenibacillaceae</taxon>
        <taxon>Paenibacillus</taxon>
    </lineage>
</organism>
<evidence type="ECO:0000313" key="7">
    <source>
        <dbReference type="EMBL" id="SFF41444.1"/>
    </source>
</evidence>
<dbReference type="PANTHER" id="PTHR33164">
    <property type="entry name" value="TRANSCRIPTIONAL REGULATOR, MARR FAMILY"/>
    <property type="match status" value="1"/>
</dbReference>
<dbReference type="PROSITE" id="PS50995">
    <property type="entry name" value="HTH_MARR_2"/>
    <property type="match status" value="1"/>
</dbReference>
<keyword evidence="3" id="KW-0805">Transcription regulation</keyword>
<dbReference type="SUPFAM" id="SSF46785">
    <property type="entry name" value="Winged helix' DNA-binding domain"/>
    <property type="match status" value="1"/>
</dbReference>
<dbReference type="GO" id="GO:0006950">
    <property type="term" value="P:response to stress"/>
    <property type="evidence" value="ECO:0007669"/>
    <property type="project" value="TreeGrafter"/>
</dbReference>
<evidence type="ECO:0000313" key="8">
    <source>
        <dbReference type="Proteomes" id="UP000183410"/>
    </source>
</evidence>
<dbReference type="Proteomes" id="UP000183410">
    <property type="component" value="Unassembled WGS sequence"/>
</dbReference>
<dbReference type="InterPro" id="IPR036388">
    <property type="entry name" value="WH-like_DNA-bd_sf"/>
</dbReference>
<dbReference type="Pfam" id="PF22381">
    <property type="entry name" value="Staph_reg_Sar_Rot"/>
    <property type="match status" value="1"/>
</dbReference>
<feature type="domain" description="HTH marR-type" evidence="6">
    <location>
        <begin position="37"/>
        <end position="171"/>
    </location>
</feature>
<dbReference type="Gene3D" id="1.10.10.10">
    <property type="entry name" value="Winged helix-like DNA-binding domain superfamily/Winged helix DNA-binding domain"/>
    <property type="match status" value="1"/>
</dbReference>
<keyword evidence="2" id="KW-0963">Cytoplasm</keyword>
<comment type="subcellular location">
    <subcellularLocation>
        <location evidence="1">Cytoplasm</location>
    </subcellularLocation>
</comment>
<accession>A0A1I2IGS9</accession>
<keyword evidence="8" id="KW-1185">Reference proteome</keyword>
<dbReference type="InterPro" id="IPR039422">
    <property type="entry name" value="MarR/SlyA-like"/>
</dbReference>
<dbReference type="InterPro" id="IPR036390">
    <property type="entry name" value="WH_DNA-bd_sf"/>
</dbReference>
<dbReference type="InterPro" id="IPR055166">
    <property type="entry name" value="Transc_reg_Sar_Rot_HTH"/>
</dbReference>
<dbReference type="GO" id="GO:0003677">
    <property type="term" value="F:DNA binding"/>
    <property type="evidence" value="ECO:0007669"/>
    <property type="project" value="UniProtKB-KW"/>
</dbReference>
<name>A0A1I2IGS9_9BACL</name>
<dbReference type="PANTHER" id="PTHR33164:SF5">
    <property type="entry name" value="ORGANIC HYDROPEROXIDE RESISTANCE TRANSCRIPTIONAL REGULATOR"/>
    <property type="match status" value="1"/>
</dbReference>
<dbReference type="GO" id="GO:0003700">
    <property type="term" value="F:DNA-binding transcription factor activity"/>
    <property type="evidence" value="ECO:0007669"/>
    <property type="project" value="InterPro"/>
</dbReference>
<sequence length="176" mass="20097">MQCYNNLINCTQLIASHNLGPKGETTSMNEDEWMKLDNQVCFSLYACSREITKLYRPVLSELGLTYTQYVTLLSLWEQDKVTMKELGARLLLDSGTLTPLLKKLEGMNLITRIRDKADERNLVIQLTDDGRELKKRVADVPKRVYGSLDIAPEEFHAVHKQVRDLLGKIEASQQPT</sequence>